<protein>
    <submittedName>
        <fullName evidence="4">Sulfotransferase domain-containing protein</fullName>
    </submittedName>
</protein>
<dbReference type="PANTHER" id="PTHR11783">
    <property type="entry name" value="SULFOTRANSFERASE SULT"/>
    <property type="match status" value="1"/>
</dbReference>
<dbReference type="Gene3D" id="3.40.50.300">
    <property type="entry name" value="P-loop containing nucleotide triphosphate hydrolases"/>
    <property type="match status" value="1"/>
</dbReference>
<dbReference type="EMBL" id="JARGEQ010000016">
    <property type="protein sequence ID" value="MDF1585262.1"/>
    <property type="molecule type" value="Genomic_DNA"/>
</dbReference>
<comment type="caution">
    <text evidence="4">The sequence shown here is derived from an EMBL/GenBank/DDBJ whole genome shotgun (WGS) entry which is preliminary data.</text>
</comment>
<comment type="similarity">
    <text evidence="1">Belongs to the sulfotransferase 1 family.</text>
</comment>
<evidence type="ECO:0000313" key="5">
    <source>
        <dbReference type="Proteomes" id="UP001301140"/>
    </source>
</evidence>
<dbReference type="SUPFAM" id="SSF52540">
    <property type="entry name" value="P-loop containing nucleoside triphosphate hydrolases"/>
    <property type="match status" value="1"/>
</dbReference>
<keyword evidence="5" id="KW-1185">Reference proteome</keyword>
<dbReference type="RefSeq" id="WP_327787676.1">
    <property type="nucleotide sequence ID" value="NZ_JARGEQ010000016.1"/>
</dbReference>
<name>A0AAP3UXM0_9PROT</name>
<dbReference type="GO" id="GO:0008146">
    <property type="term" value="F:sulfotransferase activity"/>
    <property type="evidence" value="ECO:0007669"/>
    <property type="project" value="InterPro"/>
</dbReference>
<keyword evidence="2" id="KW-0808">Transferase</keyword>
<evidence type="ECO:0000256" key="2">
    <source>
        <dbReference type="ARBA" id="ARBA00022679"/>
    </source>
</evidence>
<evidence type="ECO:0000256" key="1">
    <source>
        <dbReference type="ARBA" id="ARBA00005771"/>
    </source>
</evidence>
<gene>
    <name evidence="4" type="ORF">PZ740_02555</name>
</gene>
<dbReference type="InterPro" id="IPR000863">
    <property type="entry name" value="Sulfotransferase_dom"/>
</dbReference>
<dbReference type="InterPro" id="IPR027417">
    <property type="entry name" value="P-loop_NTPase"/>
</dbReference>
<sequence length="282" mass="32178">MSERRDQRRRVSRRIEQFESADVVFVSHAKSGRTWIRAMLSHLYHLEYGVPADQIIEGGNFHRLDPAIPRIFFTHDRTEVPEVKELLGVDGLRGKKVIFLVRDPRDVVVSQYFQFIHRNTAEQRARKGLPADLHELSMFEFAADEKLGLPVVIAIVNRWAERIAQLPTAITLRYEDIRADTAAELRRLVGFLGHRFDDRQIAAAVEFASFEALREKERQGFFSGGVLRPADSSNPDTFKVRKGKIGGWRDYFDEAQCARLDLIVEQRLDPAFGYGASGPAPS</sequence>
<dbReference type="Proteomes" id="UP001301140">
    <property type="component" value="Unassembled WGS sequence"/>
</dbReference>
<dbReference type="AlphaFoldDB" id="A0AAP3UXM0"/>
<organism evidence="4 5">
    <name type="scientific">Marinimicrococcus flavescens</name>
    <dbReference type="NCBI Taxonomy" id="3031815"/>
    <lineage>
        <taxon>Bacteria</taxon>
        <taxon>Pseudomonadati</taxon>
        <taxon>Pseudomonadota</taxon>
        <taxon>Alphaproteobacteria</taxon>
        <taxon>Geminicoccales</taxon>
        <taxon>Geminicoccaceae</taxon>
        <taxon>Marinimicrococcus</taxon>
    </lineage>
</organism>
<proteinExistence type="inferred from homology"/>
<dbReference type="Pfam" id="PF00685">
    <property type="entry name" value="Sulfotransfer_1"/>
    <property type="match status" value="1"/>
</dbReference>
<accession>A0AAP3UXM0</accession>
<feature type="domain" description="Sulfotransferase" evidence="3">
    <location>
        <begin position="22"/>
        <end position="268"/>
    </location>
</feature>
<evidence type="ECO:0000313" key="4">
    <source>
        <dbReference type="EMBL" id="MDF1585262.1"/>
    </source>
</evidence>
<reference evidence="4 5" key="1">
    <citation type="submission" date="2023-03" db="EMBL/GenBank/DDBJ databases">
        <title>YIM 152171 draft genome.</title>
        <authorList>
            <person name="Yang Z."/>
        </authorList>
    </citation>
    <scope>NUCLEOTIDE SEQUENCE [LARGE SCALE GENOMIC DNA]</scope>
    <source>
        <strain evidence="4 5">YIM 152171</strain>
    </source>
</reference>
<evidence type="ECO:0000259" key="3">
    <source>
        <dbReference type="Pfam" id="PF00685"/>
    </source>
</evidence>